<comment type="caution">
    <text evidence="1">The sequence shown here is derived from an EMBL/GenBank/DDBJ whole genome shotgun (WGS) entry which is preliminary data.</text>
</comment>
<dbReference type="EMBL" id="CABFNP030000868">
    <property type="protein sequence ID" value="CAI6088741.1"/>
    <property type="molecule type" value="Genomic_DNA"/>
</dbReference>
<organism evidence="1 2">
    <name type="scientific">Clonostachys chloroleuca</name>
    <dbReference type="NCBI Taxonomy" id="1926264"/>
    <lineage>
        <taxon>Eukaryota</taxon>
        <taxon>Fungi</taxon>
        <taxon>Dikarya</taxon>
        <taxon>Ascomycota</taxon>
        <taxon>Pezizomycotina</taxon>
        <taxon>Sordariomycetes</taxon>
        <taxon>Hypocreomycetidae</taxon>
        <taxon>Hypocreales</taxon>
        <taxon>Bionectriaceae</taxon>
        <taxon>Clonostachys</taxon>
    </lineage>
</organism>
<dbReference type="AlphaFoldDB" id="A0AA35PZR1"/>
<protein>
    <submittedName>
        <fullName evidence="1">Uncharacterized protein</fullName>
    </submittedName>
</protein>
<keyword evidence="2" id="KW-1185">Reference proteome</keyword>
<gene>
    <name evidence="1" type="ORF">CCHLO57077_00008423</name>
</gene>
<evidence type="ECO:0000313" key="1">
    <source>
        <dbReference type="EMBL" id="CAI6088741.1"/>
    </source>
</evidence>
<sequence length="67" mass="7570">MSFEADTSPLARGYVPFQRDGAWETEKTFQDVDNERIGMWDASGCNMFDLALPLTIDLPLTEVETAR</sequence>
<proteinExistence type="predicted"/>
<accession>A0AA35PZR1</accession>
<reference evidence="1" key="1">
    <citation type="submission" date="2023-01" db="EMBL/GenBank/DDBJ databases">
        <authorList>
            <person name="Piombo E."/>
        </authorList>
    </citation>
    <scope>NUCLEOTIDE SEQUENCE</scope>
</reference>
<dbReference type="Proteomes" id="UP001160390">
    <property type="component" value="Unassembled WGS sequence"/>
</dbReference>
<name>A0AA35PZR1_9HYPO</name>
<evidence type="ECO:0000313" key="2">
    <source>
        <dbReference type="Proteomes" id="UP001160390"/>
    </source>
</evidence>